<sequence length="112" mass="12118">MEYALADAEITHILLDHPLVRGQAADHRRRGVDIATAAVHLLARNLPPEADADMPLPRAAALVTAARDLPNTLTPRGEVRFLLAEPNGHDRWVDVSQIPLPDGTPEALDVAL</sequence>
<accession>A0A1G9VHB5</accession>
<organism evidence="1 2">
    <name type="scientific">Nonomuraea jiangxiensis</name>
    <dbReference type="NCBI Taxonomy" id="633440"/>
    <lineage>
        <taxon>Bacteria</taxon>
        <taxon>Bacillati</taxon>
        <taxon>Actinomycetota</taxon>
        <taxon>Actinomycetes</taxon>
        <taxon>Streptosporangiales</taxon>
        <taxon>Streptosporangiaceae</taxon>
        <taxon>Nonomuraea</taxon>
    </lineage>
</organism>
<evidence type="ECO:0000313" key="2">
    <source>
        <dbReference type="Proteomes" id="UP000199202"/>
    </source>
</evidence>
<protein>
    <submittedName>
        <fullName evidence="1">Uncharacterized protein</fullName>
    </submittedName>
</protein>
<dbReference type="EMBL" id="FNDJ01000053">
    <property type="protein sequence ID" value="SDM71500.1"/>
    <property type="molecule type" value="Genomic_DNA"/>
</dbReference>
<proteinExistence type="predicted"/>
<reference evidence="1 2" key="1">
    <citation type="submission" date="2016-10" db="EMBL/GenBank/DDBJ databases">
        <authorList>
            <person name="de Groot N.N."/>
        </authorList>
    </citation>
    <scope>NUCLEOTIDE SEQUENCE [LARGE SCALE GENOMIC DNA]</scope>
    <source>
        <strain evidence="1 2">CGMCC 4.6533</strain>
    </source>
</reference>
<gene>
    <name evidence="1" type="ORF">SAMN05421869_15327</name>
</gene>
<keyword evidence="2" id="KW-1185">Reference proteome</keyword>
<dbReference type="RefSeq" id="WP_090947189.1">
    <property type="nucleotide sequence ID" value="NZ_FNDJ01000053.1"/>
</dbReference>
<dbReference type="Proteomes" id="UP000199202">
    <property type="component" value="Unassembled WGS sequence"/>
</dbReference>
<evidence type="ECO:0000313" key="1">
    <source>
        <dbReference type="EMBL" id="SDM71500.1"/>
    </source>
</evidence>
<dbReference type="AlphaFoldDB" id="A0A1G9VHB5"/>
<name>A0A1G9VHB5_9ACTN</name>